<name>A0A409XPF6_PSICY</name>
<dbReference type="EMBL" id="NHYD01000995">
    <property type="protein sequence ID" value="PPQ92659.1"/>
    <property type="molecule type" value="Genomic_DNA"/>
</dbReference>
<dbReference type="InParanoid" id="A0A409XPF6"/>
<reference evidence="2 3" key="1">
    <citation type="journal article" date="2018" name="Evol. Lett.">
        <title>Horizontal gene cluster transfer increased hallucinogenic mushroom diversity.</title>
        <authorList>
            <person name="Reynolds H.T."/>
            <person name="Vijayakumar V."/>
            <person name="Gluck-Thaler E."/>
            <person name="Korotkin H.B."/>
            <person name="Matheny P.B."/>
            <person name="Slot J.C."/>
        </authorList>
    </citation>
    <scope>NUCLEOTIDE SEQUENCE [LARGE SCALE GENOMIC DNA]</scope>
    <source>
        <strain evidence="2 3">2631</strain>
    </source>
</reference>
<organism evidence="2 3">
    <name type="scientific">Psilocybe cyanescens</name>
    <dbReference type="NCBI Taxonomy" id="93625"/>
    <lineage>
        <taxon>Eukaryota</taxon>
        <taxon>Fungi</taxon>
        <taxon>Dikarya</taxon>
        <taxon>Basidiomycota</taxon>
        <taxon>Agaricomycotina</taxon>
        <taxon>Agaricomycetes</taxon>
        <taxon>Agaricomycetidae</taxon>
        <taxon>Agaricales</taxon>
        <taxon>Agaricineae</taxon>
        <taxon>Strophariaceae</taxon>
        <taxon>Psilocybe</taxon>
    </lineage>
</organism>
<feature type="compositionally biased region" description="Acidic residues" evidence="1">
    <location>
        <begin position="19"/>
        <end position="29"/>
    </location>
</feature>
<feature type="compositionally biased region" description="Acidic residues" evidence="1">
    <location>
        <begin position="48"/>
        <end position="78"/>
    </location>
</feature>
<sequence>MSITPKVGTSLKWPCPESKDEDMQDEMASELDHRPAHTSAKKHKRDTEQEEDNKDSKDEESEMDHDDNNEGDDDDNDENLTITKIFPGSQGRGGPREQKSCPPPVPSQYITAEEVKCWKALNNIFPLLEDRIEKLEALAAQNSRASDKSSSETHVLPALTTGLPAGASLGPGPDPYLYRSSNVISIANDNVEMEHLEGQGAQVGFEDEPVHTIPVAADPALALAPTTPALTIPAPASVGTLSSLPVVSYSSEDDHSCMPAPGTTPALPHLDSSSHQPVVITRRLTPVSPLHGCGNSNLVDHGTGDEMDEE</sequence>
<gene>
    <name evidence="2" type="ORF">CVT25_013915</name>
</gene>
<evidence type="ECO:0000313" key="3">
    <source>
        <dbReference type="Proteomes" id="UP000283269"/>
    </source>
</evidence>
<evidence type="ECO:0000313" key="2">
    <source>
        <dbReference type="EMBL" id="PPQ92659.1"/>
    </source>
</evidence>
<proteinExistence type="predicted"/>
<feature type="region of interest" description="Disordered" evidence="1">
    <location>
        <begin position="1"/>
        <end position="105"/>
    </location>
</feature>
<keyword evidence="3" id="KW-1185">Reference proteome</keyword>
<protein>
    <submittedName>
        <fullName evidence="2">Uncharacterized protein</fullName>
    </submittedName>
</protein>
<accession>A0A409XPF6</accession>
<comment type="caution">
    <text evidence="2">The sequence shown here is derived from an EMBL/GenBank/DDBJ whole genome shotgun (WGS) entry which is preliminary data.</text>
</comment>
<evidence type="ECO:0000256" key="1">
    <source>
        <dbReference type="SAM" id="MobiDB-lite"/>
    </source>
</evidence>
<dbReference type="AlphaFoldDB" id="A0A409XPF6"/>
<dbReference type="Proteomes" id="UP000283269">
    <property type="component" value="Unassembled WGS sequence"/>
</dbReference>
<feature type="region of interest" description="Disordered" evidence="1">
    <location>
        <begin position="290"/>
        <end position="310"/>
    </location>
</feature>
<feature type="region of interest" description="Disordered" evidence="1">
    <location>
        <begin position="249"/>
        <end position="275"/>
    </location>
</feature>